<sequence>MDLGDMTSKDLGKLTSAGLVSMGKKVLEEQESDVPGALKNQNLGHNSKKEGLGPNTKR</sequence>
<evidence type="ECO:0000313" key="2">
    <source>
        <dbReference type="EMBL" id="MCQ4636164.1"/>
    </source>
</evidence>
<evidence type="ECO:0000256" key="1">
    <source>
        <dbReference type="SAM" id="MobiDB-lite"/>
    </source>
</evidence>
<comment type="caution">
    <text evidence="2">The sequence shown here is derived from an EMBL/GenBank/DDBJ whole genome shotgun (WGS) entry which is preliminary data.</text>
</comment>
<organism evidence="2 3">
    <name type="scientific">Anaerovorax odorimutans</name>
    <dbReference type="NCBI Taxonomy" id="109327"/>
    <lineage>
        <taxon>Bacteria</taxon>
        <taxon>Bacillati</taxon>
        <taxon>Bacillota</taxon>
        <taxon>Clostridia</taxon>
        <taxon>Peptostreptococcales</taxon>
        <taxon>Anaerovoracaceae</taxon>
        <taxon>Anaerovorax</taxon>
    </lineage>
</organism>
<reference evidence="2 3" key="1">
    <citation type="submission" date="2022-06" db="EMBL/GenBank/DDBJ databases">
        <title>Isolation of gut microbiota from human fecal samples.</title>
        <authorList>
            <person name="Pamer E.G."/>
            <person name="Barat B."/>
            <person name="Waligurski E."/>
            <person name="Medina S."/>
            <person name="Paddock L."/>
            <person name="Mostad J."/>
        </authorList>
    </citation>
    <scope>NUCLEOTIDE SEQUENCE [LARGE SCALE GENOMIC DNA]</scope>
    <source>
        <strain evidence="2 3">SL.3.17</strain>
    </source>
</reference>
<dbReference type="Proteomes" id="UP001524502">
    <property type="component" value="Unassembled WGS sequence"/>
</dbReference>
<dbReference type="EMBL" id="JANFXK010000004">
    <property type="protein sequence ID" value="MCQ4636164.1"/>
    <property type="molecule type" value="Genomic_DNA"/>
</dbReference>
<accession>A0ABT1RLV2</accession>
<name>A0ABT1RLV2_9FIRM</name>
<proteinExistence type="predicted"/>
<gene>
    <name evidence="2" type="ORF">NE619_05445</name>
</gene>
<dbReference type="RefSeq" id="WP_256131344.1">
    <property type="nucleotide sequence ID" value="NZ_JANFXK010000004.1"/>
</dbReference>
<keyword evidence="3" id="KW-1185">Reference proteome</keyword>
<evidence type="ECO:0000313" key="3">
    <source>
        <dbReference type="Proteomes" id="UP001524502"/>
    </source>
</evidence>
<protein>
    <submittedName>
        <fullName evidence="2">Uncharacterized protein</fullName>
    </submittedName>
</protein>
<feature type="region of interest" description="Disordered" evidence="1">
    <location>
        <begin position="26"/>
        <end position="58"/>
    </location>
</feature>